<dbReference type="EMBL" id="KB200576">
    <property type="protein sequence ID" value="ESP01034.1"/>
    <property type="molecule type" value="Genomic_DNA"/>
</dbReference>
<dbReference type="Proteomes" id="UP000030746">
    <property type="component" value="Unassembled WGS sequence"/>
</dbReference>
<dbReference type="AlphaFoldDB" id="V4AAM3"/>
<dbReference type="OrthoDB" id="10064735at2759"/>
<name>V4AAM3_LOTGI</name>
<sequence>MDRWRGVLHHTINIHQKLLKESAVVPECEHGGLTDINKKLLEPDTDAHKTSTKAVVDTIFIHTLKHYVNFRHTGDNFHQHLLMYAAKRFLMGIKDYIQRGRTYGVLFLSKNQNYILIFLNILKSLGELTWPIPSAFPLQAGDPRLINSNIASVETESVKDLVEKKKLYLREKLLFATTQHSKSTEIKQSNILDILLKSTSMKSCQ</sequence>
<proteinExistence type="predicted"/>
<accession>V4AAM3</accession>
<reference evidence="1 2" key="1">
    <citation type="journal article" date="2013" name="Nature">
        <title>Insights into bilaterian evolution from three spiralian genomes.</title>
        <authorList>
            <person name="Simakov O."/>
            <person name="Marletaz F."/>
            <person name="Cho S.J."/>
            <person name="Edsinger-Gonzales E."/>
            <person name="Havlak P."/>
            <person name="Hellsten U."/>
            <person name="Kuo D.H."/>
            <person name="Larsson T."/>
            <person name="Lv J."/>
            <person name="Arendt D."/>
            <person name="Savage R."/>
            <person name="Osoegawa K."/>
            <person name="de Jong P."/>
            <person name="Grimwood J."/>
            <person name="Chapman J.A."/>
            <person name="Shapiro H."/>
            <person name="Aerts A."/>
            <person name="Otillar R.P."/>
            <person name="Terry A.Y."/>
            <person name="Boore J.L."/>
            <person name="Grigoriev I.V."/>
            <person name="Lindberg D.R."/>
            <person name="Seaver E.C."/>
            <person name="Weisblat D.A."/>
            <person name="Putnam N.H."/>
            <person name="Rokhsar D.S."/>
        </authorList>
    </citation>
    <scope>NUCLEOTIDE SEQUENCE [LARGE SCALE GENOMIC DNA]</scope>
</reference>
<dbReference type="HOGENOM" id="CLU_1338911_0_0_1"/>
<keyword evidence="2" id="KW-1185">Reference proteome</keyword>
<dbReference type="KEGG" id="lgi:LOTGIDRAFT_172868"/>
<gene>
    <name evidence="1" type="ORF">LOTGIDRAFT_172868</name>
</gene>
<dbReference type="RefSeq" id="XP_009048299.1">
    <property type="nucleotide sequence ID" value="XM_009050051.1"/>
</dbReference>
<protein>
    <submittedName>
        <fullName evidence="1">Uncharacterized protein</fullName>
    </submittedName>
</protein>
<dbReference type="CTD" id="20242217"/>
<organism evidence="1 2">
    <name type="scientific">Lottia gigantea</name>
    <name type="common">Giant owl limpet</name>
    <dbReference type="NCBI Taxonomy" id="225164"/>
    <lineage>
        <taxon>Eukaryota</taxon>
        <taxon>Metazoa</taxon>
        <taxon>Spiralia</taxon>
        <taxon>Lophotrochozoa</taxon>
        <taxon>Mollusca</taxon>
        <taxon>Gastropoda</taxon>
        <taxon>Patellogastropoda</taxon>
        <taxon>Lottioidea</taxon>
        <taxon>Lottiidae</taxon>
        <taxon>Lottia</taxon>
    </lineage>
</organism>
<evidence type="ECO:0000313" key="2">
    <source>
        <dbReference type="Proteomes" id="UP000030746"/>
    </source>
</evidence>
<evidence type="ECO:0000313" key="1">
    <source>
        <dbReference type="EMBL" id="ESP01034.1"/>
    </source>
</evidence>
<dbReference type="GeneID" id="20242217"/>